<dbReference type="PROSITE" id="PS51257">
    <property type="entry name" value="PROKAR_LIPOPROTEIN"/>
    <property type="match status" value="1"/>
</dbReference>
<gene>
    <name evidence="2" type="ORF">G8759_16810</name>
</gene>
<evidence type="ECO:0000256" key="1">
    <source>
        <dbReference type="SAM" id="SignalP"/>
    </source>
</evidence>
<protein>
    <submittedName>
        <fullName evidence="2">Uncharacterized protein</fullName>
    </submittedName>
</protein>
<evidence type="ECO:0000313" key="3">
    <source>
        <dbReference type="Proteomes" id="UP000501802"/>
    </source>
</evidence>
<dbReference type="EMBL" id="CP050063">
    <property type="protein sequence ID" value="QIP14157.1"/>
    <property type="molecule type" value="Genomic_DNA"/>
</dbReference>
<dbReference type="Proteomes" id="UP000501802">
    <property type="component" value="Chromosome"/>
</dbReference>
<evidence type="ECO:0000313" key="2">
    <source>
        <dbReference type="EMBL" id="QIP14157.1"/>
    </source>
</evidence>
<feature type="signal peptide" evidence="1">
    <location>
        <begin position="1"/>
        <end position="21"/>
    </location>
</feature>
<organism evidence="2 3">
    <name type="scientific">Spirosoma aureum</name>
    <dbReference type="NCBI Taxonomy" id="2692134"/>
    <lineage>
        <taxon>Bacteria</taxon>
        <taxon>Pseudomonadati</taxon>
        <taxon>Bacteroidota</taxon>
        <taxon>Cytophagia</taxon>
        <taxon>Cytophagales</taxon>
        <taxon>Cytophagaceae</taxon>
        <taxon>Spirosoma</taxon>
    </lineage>
</organism>
<name>A0A6G9ANW2_9BACT</name>
<keyword evidence="1" id="KW-0732">Signal</keyword>
<dbReference type="KEGG" id="spib:G8759_16810"/>
<accession>A0A6G9ANW2</accession>
<reference evidence="2 3" key="1">
    <citation type="submission" date="2020-03" db="EMBL/GenBank/DDBJ databases">
        <authorList>
            <person name="Kim M.K."/>
        </authorList>
    </citation>
    <scope>NUCLEOTIDE SEQUENCE [LARGE SCALE GENOMIC DNA]</scope>
    <source>
        <strain evidence="2 3">BT328</strain>
    </source>
</reference>
<keyword evidence="3" id="KW-1185">Reference proteome</keyword>
<dbReference type="AlphaFoldDB" id="A0A6G9ANW2"/>
<proteinExistence type="predicted"/>
<sequence length="233" mass="25738">MRICSLIISFMLSLVISGCSRQTALTAELTPHLLKAVNLEETVSRRDELMMAYSMTSFDAKNKPVSVVNGGWGVEPMQQGQQLDLRAAGSAKALPISLELPHNGRIVASLVLIEVDDYNRAKQMLDRVRQVHNIVSGPAALVITATEVLTPLKYIAAGLVASGISLKLVDQLDDDDLLGQSSVEIHEAELRQKKQRIVHVPTVFTGQNLRDAFEYHLDYDIVLKTVKIQPNRQ</sequence>
<feature type="chain" id="PRO_5026280891" evidence="1">
    <location>
        <begin position="22"/>
        <end position="233"/>
    </location>
</feature>